<dbReference type="Gene3D" id="1.10.287.130">
    <property type="match status" value="1"/>
</dbReference>
<comment type="subcellular location">
    <subcellularLocation>
        <location evidence="2">Cell membrane</location>
    </subcellularLocation>
</comment>
<evidence type="ECO:0000256" key="12">
    <source>
        <dbReference type="SAM" id="Phobius"/>
    </source>
</evidence>
<protein>
    <recommendedName>
        <fullName evidence="3">histidine kinase</fullName>
        <ecNumber evidence="3">2.7.13.3</ecNumber>
    </recommendedName>
</protein>
<evidence type="ECO:0000256" key="11">
    <source>
        <dbReference type="SAM" id="MobiDB-lite"/>
    </source>
</evidence>
<evidence type="ECO:0000256" key="5">
    <source>
        <dbReference type="ARBA" id="ARBA00022679"/>
    </source>
</evidence>
<dbReference type="EC" id="2.7.13.3" evidence="3"/>
<evidence type="ECO:0000256" key="8">
    <source>
        <dbReference type="ARBA" id="ARBA00022989"/>
    </source>
</evidence>
<evidence type="ECO:0000313" key="15">
    <source>
        <dbReference type="EMBL" id="GII52106.1"/>
    </source>
</evidence>
<feature type="transmembrane region" description="Helical" evidence="12">
    <location>
        <begin position="12"/>
        <end position="32"/>
    </location>
</feature>
<feature type="transmembrane region" description="Helical" evidence="12">
    <location>
        <begin position="136"/>
        <end position="159"/>
    </location>
</feature>
<evidence type="ECO:0000256" key="6">
    <source>
        <dbReference type="ARBA" id="ARBA00022692"/>
    </source>
</evidence>
<dbReference type="AlphaFoldDB" id="A0A8J3UWH5"/>
<feature type="domain" description="HAMP" evidence="14">
    <location>
        <begin position="299"/>
        <end position="352"/>
    </location>
</feature>
<evidence type="ECO:0000256" key="7">
    <source>
        <dbReference type="ARBA" id="ARBA00022777"/>
    </source>
</evidence>
<dbReference type="PRINTS" id="PR00344">
    <property type="entry name" value="BCTRLSENSOR"/>
</dbReference>
<keyword evidence="7" id="KW-0418">Kinase</keyword>
<keyword evidence="4" id="KW-0597">Phosphoprotein</keyword>
<dbReference type="Pfam" id="PF00512">
    <property type="entry name" value="HisKA"/>
    <property type="match status" value="1"/>
</dbReference>
<organism evidence="15 16">
    <name type="scientific">Planotetraspora thailandica</name>
    <dbReference type="NCBI Taxonomy" id="487172"/>
    <lineage>
        <taxon>Bacteria</taxon>
        <taxon>Bacillati</taxon>
        <taxon>Actinomycetota</taxon>
        <taxon>Actinomycetes</taxon>
        <taxon>Streptosporangiales</taxon>
        <taxon>Streptosporangiaceae</taxon>
        <taxon>Planotetraspora</taxon>
    </lineage>
</organism>
<keyword evidence="5" id="KW-0808">Transferase</keyword>
<dbReference type="GO" id="GO:0000155">
    <property type="term" value="F:phosphorelay sensor kinase activity"/>
    <property type="evidence" value="ECO:0007669"/>
    <property type="project" value="InterPro"/>
</dbReference>
<keyword evidence="9" id="KW-0902">Two-component regulatory system</keyword>
<dbReference type="SMART" id="SM00388">
    <property type="entry name" value="HisKA"/>
    <property type="match status" value="1"/>
</dbReference>
<keyword evidence="10 12" id="KW-0472">Membrane</keyword>
<gene>
    <name evidence="15" type="ORF">Pth03_04950</name>
</gene>
<keyword evidence="16" id="KW-1185">Reference proteome</keyword>
<dbReference type="InterPro" id="IPR036097">
    <property type="entry name" value="HisK_dim/P_sf"/>
</dbReference>
<evidence type="ECO:0000256" key="2">
    <source>
        <dbReference type="ARBA" id="ARBA00004236"/>
    </source>
</evidence>
<evidence type="ECO:0000259" key="14">
    <source>
        <dbReference type="PROSITE" id="PS50885"/>
    </source>
</evidence>
<dbReference type="InterPro" id="IPR036890">
    <property type="entry name" value="HATPase_C_sf"/>
</dbReference>
<keyword evidence="6 12" id="KW-0812">Transmembrane</keyword>
<dbReference type="EMBL" id="BOOR01000004">
    <property type="protein sequence ID" value="GII52106.1"/>
    <property type="molecule type" value="Genomic_DNA"/>
</dbReference>
<dbReference type="PANTHER" id="PTHR45436:SF5">
    <property type="entry name" value="SENSOR HISTIDINE KINASE TRCS"/>
    <property type="match status" value="1"/>
</dbReference>
<dbReference type="CDD" id="cd00082">
    <property type="entry name" value="HisKA"/>
    <property type="match status" value="1"/>
</dbReference>
<dbReference type="Proteomes" id="UP000605992">
    <property type="component" value="Unassembled WGS sequence"/>
</dbReference>
<feature type="region of interest" description="Disordered" evidence="11">
    <location>
        <begin position="63"/>
        <end position="132"/>
    </location>
</feature>
<dbReference type="Gene3D" id="3.30.565.10">
    <property type="entry name" value="Histidine kinase-like ATPase, C-terminal domain"/>
    <property type="match status" value="1"/>
</dbReference>
<dbReference type="Pfam" id="PF02518">
    <property type="entry name" value="HATPase_c"/>
    <property type="match status" value="1"/>
</dbReference>
<dbReference type="SUPFAM" id="SSF55874">
    <property type="entry name" value="ATPase domain of HSP90 chaperone/DNA topoisomerase II/histidine kinase"/>
    <property type="match status" value="1"/>
</dbReference>
<proteinExistence type="predicted"/>
<dbReference type="SUPFAM" id="SSF47384">
    <property type="entry name" value="Homodimeric domain of signal transducing histidine kinase"/>
    <property type="match status" value="1"/>
</dbReference>
<dbReference type="InterPro" id="IPR050428">
    <property type="entry name" value="TCS_sensor_his_kinase"/>
</dbReference>
<sequence>MVDLSSDWLILVWPLVTLLTWMAIAEFLARLLSGRSSTARQDDLAAREMSAFRQFARGEIDEDEYRRRATEGPAESGRSQHRASVISFPGRVRAVPEKPPGPAGASPPGGAGARGTAPREPTKRRRHGPHSVRGQITLLATVVTALTLFAAGVGTYLVAQAGVTRWRGDLGRAAVAATGTEPGTTHVRLPPPPHDVGRAALAAPGRHIPVVPLAGHGRTGVAAVRPPWDNHGSDIRTRESRAGDLPRYAAGPAAAFGVVAGARLPFRGPSWPGSLDLIMTFGIAELIALAGWATWKVTGRLLHPVEAVRAELALIDFTDLPARVSEPRNALEITRLCQTINNALGRLHTAKEELKETAFRQRQFASDVSHELRNPIAGLRAHLEEAQQDPGHALLPDLLGTTLDQVERLQEITDDLLCLARVRGCTPAERRRFDLAALVQDEIAHRADRLPVRLHLSHGATVVAVPSQISRLLANLLDNAQRHSTHLVCVEVHATHDTVELAVGDDGPGIPVADRERVFQRFTRLEDARRLDHNGTGLGLAIARDIAHAHSGTLNVEESATGGACFILRLPRVPPRGMGPA</sequence>
<name>A0A8J3UWH5_9ACTN</name>
<evidence type="ECO:0000256" key="4">
    <source>
        <dbReference type="ARBA" id="ARBA00022553"/>
    </source>
</evidence>
<dbReference type="SMART" id="SM00387">
    <property type="entry name" value="HATPase_c"/>
    <property type="match status" value="1"/>
</dbReference>
<evidence type="ECO:0000256" key="10">
    <source>
        <dbReference type="ARBA" id="ARBA00023136"/>
    </source>
</evidence>
<evidence type="ECO:0000313" key="16">
    <source>
        <dbReference type="Proteomes" id="UP000605992"/>
    </source>
</evidence>
<dbReference type="PANTHER" id="PTHR45436">
    <property type="entry name" value="SENSOR HISTIDINE KINASE YKOH"/>
    <property type="match status" value="1"/>
</dbReference>
<dbReference type="CDD" id="cd00075">
    <property type="entry name" value="HATPase"/>
    <property type="match status" value="1"/>
</dbReference>
<evidence type="ECO:0000256" key="1">
    <source>
        <dbReference type="ARBA" id="ARBA00000085"/>
    </source>
</evidence>
<dbReference type="InterPro" id="IPR003660">
    <property type="entry name" value="HAMP_dom"/>
</dbReference>
<dbReference type="InterPro" id="IPR004358">
    <property type="entry name" value="Sig_transdc_His_kin-like_C"/>
</dbReference>
<dbReference type="InterPro" id="IPR003594">
    <property type="entry name" value="HATPase_dom"/>
</dbReference>
<reference evidence="15" key="1">
    <citation type="submission" date="2021-01" db="EMBL/GenBank/DDBJ databases">
        <title>Whole genome shotgun sequence of Planotetraspora thailandica NBRC 104271.</title>
        <authorList>
            <person name="Komaki H."/>
            <person name="Tamura T."/>
        </authorList>
    </citation>
    <scope>NUCLEOTIDE SEQUENCE</scope>
    <source>
        <strain evidence="15">NBRC 104271</strain>
    </source>
</reference>
<dbReference type="RefSeq" id="WP_203942397.1">
    <property type="nucleotide sequence ID" value="NZ_BOOR01000004.1"/>
</dbReference>
<evidence type="ECO:0000256" key="9">
    <source>
        <dbReference type="ARBA" id="ARBA00023012"/>
    </source>
</evidence>
<dbReference type="InterPro" id="IPR005467">
    <property type="entry name" value="His_kinase_dom"/>
</dbReference>
<dbReference type="InterPro" id="IPR003661">
    <property type="entry name" value="HisK_dim/P_dom"/>
</dbReference>
<dbReference type="PROSITE" id="PS50109">
    <property type="entry name" value="HIS_KIN"/>
    <property type="match status" value="1"/>
</dbReference>
<feature type="domain" description="Histidine kinase" evidence="13">
    <location>
        <begin position="367"/>
        <end position="574"/>
    </location>
</feature>
<accession>A0A8J3UWH5</accession>
<dbReference type="PROSITE" id="PS50885">
    <property type="entry name" value="HAMP"/>
    <property type="match status" value="1"/>
</dbReference>
<dbReference type="GO" id="GO:0005886">
    <property type="term" value="C:plasma membrane"/>
    <property type="evidence" value="ECO:0007669"/>
    <property type="project" value="UniProtKB-SubCell"/>
</dbReference>
<keyword evidence="8 12" id="KW-1133">Transmembrane helix</keyword>
<evidence type="ECO:0000259" key="13">
    <source>
        <dbReference type="PROSITE" id="PS50109"/>
    </source>
</evidence>
<evidence type="ECO:0000256" key="3">
    <source>
        <dbReference type="ARBA" id="ARBA00012438"/>
    </source>
</evidence>
<comment type="catalytic activity">
    <reaction evidence="1">
        <text>ATP + protein L-histidine = ADP + protein N-phospho-L-histidine.</text>
        <dbReference type="EC" id="2.7.13.3"/>
    </reaction>
</comment>
<comment type="caution">
    <text evidence="15">The sequence shown here is derived from an EMBL/GenBank/DDBJ whole genome shotgun (WGS) entry which is preliminary data.</text>
</comment>